<accession>A0A089LAR4</accession>
<proteinExistence type="predicted"/>
<sequence>MPEIQEIVIEEYEPARHAASIAEMWNRSSESWGGDNAYRTEESVLREHENSTLLKVFLAVAGGEVIGYCSFSHYKEDTGALYIPLLNVRPDFHGRKVGKRLVRRAVEETIRLGWPRLDLYTWAGNVKAVPTYKKSGFFWEKRDDTTHLMNFIPSVLQTGAVKTYFEKIDWYNDSIREINVQPDGQGEGGFDYFTYEWLKDGLRLKMEYERSGRGLRLIETEDYRIQATISDRHELPFGAQYPVVYEAVNKSGKPLSLQINGISNPQISFELNESRDIESETQIEGSFFVHPVQEEQSIYQTHPIVEAELLINGLPAVFKLGVKPKFPVKVQLQLPDRTVYIGEEFEVDVTVENGYRTDTLFAFDLPEDSILTFGQTTLTVQVPAKGRRTVTIKARLQAYGIWHHEVKIRNAGGSTEPVILGQEMSLVFPGADAAFGGKTDKGWVISSGRYSAVLDKSGNTLKLYEGRMKAVSLAYPKFGLPYTNEFKKVAPVEVHYYKDDEAMVLEAGYELTARPGILLTMVVKLYSNGITSRHFRIHNPLDTDQEEELVLKDSFEFSLSGGVIPYNDKYLDLSLGAEASSPDYWDVRKFTENWMFAAHGEFSRGISWPAELELIQESWLHAVEHSLGRIPAGGKLETSPLRIALGTWNNWQDFRAFALLRSNTRDLNSAQQLEANLNNRNPFISGPLTLSLQEQKKTYLDGEIRVSSCAGSIKETSIAVQGEQKLAEITLPLTRSSGSDPDVITLQLDMDIYESSRAFLVFPVSDQVIQQQILDIGQSQVLAVDNGILRIQASSDFAPGLFSLEYQGQEWLDSSFPQPIAKSWWNPWVGGILTMVNDISLRSFMEEPRTADFAELTDDKGNRWTGIRMSVTIQQNDKYKGLILHQYFMLLPGVPVLASTVHIEQNTGTPLYPLELETSSHYRASADLKDSRGYLKNSSGEELVYKAGRVQLGVRSTNGILQVGSKEREQRLTLVTAPDLSSTTLMANTHAALSYAIDPLDLKDGEERFSKPQFYLISDLKIPEQAYADLLSIRFNK</sequence>
<dbReference type="OrthoDB" id="9776689at2"/>
<keyword evidence="2" id="KW-0012">Acyltransferase</keyword>
<evidence type="ECO:0000313" key="5">
    <source>
        <dbReference type="Proteomes" id="UP000029518"/>
    </source>
</evidence>
<dbReference type="InterPro" id="IPR000182">
    <property type="entry name" value="GNAT_dom"/>
</dbReference>
<dbReference type="Proteomes" id="UP000029518">
    <property type="component" value="Chromosome"/>
</dbReference>
<protein>
    <recommendedName>
        <fullName evidence="3">N-acetyltransferase domain-containing protein</fullName>
    </recommendedName>
</protein>
<dbReference type="RefSeq" id="WP_042213671.1">
    <property type="nucleotide sequence ID" value="NZ_CP009285.1"/>
</dbReference>
<dbReference type="EMBL" id="CP009285">
    <property type="protein sequence ID" value="AIQ58601.1"/>
    <property type="molecule type" value="Genomic_DNA"/>
</dbReference>
<dbReference type="InterPro" id="IPR016181">
    <property type="entry name" value="Acyl_CoA_acyltransferase"/>
</dbReference>
<dbReference type="PANTHER" id="PTHR43877">
    <property type="entry name" value="AMINOALKYLPHOSPHONATE N-ACETYLTRANSFERASE-RELATED-RELATED"/>
    <property type="match status" value="1"/>
</dbReference>
<dbReference type="InterPro" id="IPR050832">
    <property type="entry name" value="Bact_Acetyltransf"/>
</dbReference>
<dbReference type="PROSITE" id="PS51186">
    <property type="entry name" value="GNAT"/>
    <property type="match status" value="1"/>
</dbReference>
<dbReference type="Pfam" id="PF00583">
    <property type="entry name" value="Acetyltransf_1"/>
    <property type="match status" value="1"/>
</dbReference>
<feature type="domain" description="N-acetyltransferase" evidence="3">
    <location>
        <begin position="7"/>
        <end position="158"/>
    </location>
</feature>
<evidence type="ECO:0000259" key="3">
    <source>
        <dbReference type="PROSITE" id="PS51186"/>
    </source>
</evidence>
<dbReference type="SUPFAM" id="SSF55729">
    <property type="entry name" value="Acyl-CoA N-acyltransferases (Nat)"/>
    <property type="match status" value="1"/>
</dbReference>
<dbReference type="KEGG" id="pbd:PBOR_17875"/>
<dbReference type="CDD" id="cd04301">
    <property type="entry name" value="NAT_SF"/>
    <property type="match status" value="1"/>
</dbReference>
<evidence type="ECO:0000256" key="2">
    <source>
        <dbReference type="ARBA" id="ARBA00023315"/>
    </source>
</evidence>
<gene>
    <name evidence="4" type="ORF">PBOR_17875</name>
</gene>
<keyword evidence="5" id="KW-1185">Reference proteome</keyword>
<dbReference type="HOGENOM" id="CLU_294189_0_0_9"/>
<evidence type="ECO:0000256" key="1">
    <source>
        <dbReference type="ARBA" id="ARBA00022679"/>
    </source>
</evidence>
<dbReference type="Gene3D" id="3.40.630.30">
    <property type="match status" value="1"/>
</dbReference>
<evidence type="ECO:0000313" key="4">
    <source>
        <dbReference type="EMBL" id="AIQ58601.1"/>
    </source>
</evidence>
<dbReference type="GO" id="GO:0016747">
    <property type="term" value="F:acyltransferase activity, transferring groups other than amino-acyl groups"/>
    <property type="evidence" value="ECO:0007669"/>
    <property type="project" value="InterPro"/>
</dbReference>
<name>A0A089LAR4_PAEBO</name>
<dbReference type="AlphaFoldDB" id="A0A089LAR4"/>
<organism evidence="4 5">
    <name type="scientific">Paenibacillus borealis</name>
    <dbReference type="NCBI Taxonomy" id="160799"/>
    <lineage>
        <taxon>Bacteria</taxon>
        <taxon>Bacillati</taxon>
        <taxon>Bacillota</taxon>
        <taxon>Bacilli</taxon>
        <taxon>Bacillales</taxon>
        <taxon>Paenibacillaceae</taxon>
        <taxon>Paenibacillus</taxon>
    </lineage>
</organism>
<reference evidence="4" key="1">
    <citation type="submission" date="2014-08" db="EMBL/GenBank/DDBJ databases">
        <title>Comparative genomics of the Paenibacillus odorifer group.</title>
        <authorList>
            <person name="den Bakker H.C."/>
            <person name="Tsai Y.-C.Y.-C."/>
            <person name="Martin N."/>
            <person name="Korlach J."/>
            <person name="Wiedmann M."/>
        </authorList>
    </citation>
    <scope>NUCLEOTIDE SEQUENCE [LARGE SCALE GENOMIC DNA]</scope>
    <source>
        <strain evidence="4">DSM 13188</strain>
    </source>
</reference>
<keyword evidence="1" id="KW-0808">Transferase</keyword>